<organism evidence="1 2">
    <name type="scientific">Marasmius oreades</name>
    <name type="common">fairy-ring Marasmius</name>
    <dbReference type="NCBI Taxonomy" id="181124"/>
    <lineage>
        <taxon>Eukaryota</taxon>
        <taxon>Fungi</taxon>
        <taxon>Dikarya</taxon>
        <taxon>Basidiomycota</taxon>
        <taxon>Agaricomycotina</taxon>
        <taxon>Agaricomycetes</taxon>
        <taxon>Agaricomycetidae</taxon>
        <taxon>Agaricales</taxon>
        <taxon>Marasmiineae</taxon>
        <taxon>Marasmiaceae</taxon>
        <taxon>Marasmius</taxon>
    </lineage>
</organism>
<evidence type="ECO:0000313" key="1">
    <source>
        <dbReference type="EMBL" id="KAG7090152.1"/>
    </source>
</evidence>
<dbReference type="EMBL" id="CM032187">
    <property type="protein sequence ID" value="KAG7090152.1"/>
    <property type="molecule type" value="Genomic_DNA"/>
</dbReference>
<dbReference type="RefSeq" id="XP_043006622.1">
    <property type="nucleotide sequence ID" value="XM_043156810.1"/>
</dbReference>
<gene>
    <name evidence="1" type="ORF">E1B28_011760</name>
</gene>
<dbReference type="AlphaFoldDB" id="A0A9P7UPX7"/>
<comment type="caution">
    <text evidence="1">The sequence shown here is derived from an EMBL/GenBank/DDBJ whole genome shotgun (WGS) entry which is preliminary data.</text>
</comment>
<dbReference type="Proteomes" id="UP001049176">
    <property type="component" value="Chromosome 7"/>
</dbReference>
<name>A0A9P7UPX7_9AGAR</name>
<dbReference type="GeneID" id="66080835"/>
<dbReference type="KEGG" id="more:E1B28_011760"/>
<accession>A0A9P7UPX7</accession>
<reference evidence="1" key="1">
    <citation type="journal article" date="2021" name="Genome Biol. Evol.">
        <title>The assembled and annotated genome of the fairy-ring fungus Marasmius oreades.</title>
        <authorList>
            <person name="Hiltunen M."/>
            <person name="Ament-Velasquez S.L."/>
            <person name="Johannesson H."/>
        </authorList>
    </citation>
    <scope>NUCLEOTIDE SEQUENCE</scope>
    <source>
        <strain evidence="1">03SP1</strain>
    </source>
</reference>
<sequence length="82" mass="9426">MDTIVCGDIGYRFGAYKEFRGALQAFLPANGFMWEEDKVKYLQKRIWRYLGRMNAKAYLEYNPTKPTVVAISGSENSPNIPQ</sequence>
<keyword evidence="2" id="KW-1185">Reference proteome</keyword>
<proteinExistence type="predicted"/>
<evidence type="ECO:0000313" key="2">
    <source>
        <dbReference type="Proteomes" id="UP001049176"/>
    </source>
</evidence>
<protein>
    <submittedName>
        <fullName evidence="1">Uncharacterized protein</fullName>
    </submittedName>
</protein>